<keyword evidence="2" id="KW-1185">Reference proteome</keyword>
<evidence type="ECO:0000313" key="1">
    <source>
        <dbReference type="EMBL" id="KAH8015797.1"/>
    </source>
</evidence>
<name>A0ACB8G8G7_9SAUR</name>
<organism evidence="1 2">
    <name type="scientific">Sphaerodactylus townsendi</name>
    <dbReference type="NCBI Taxonomy" id="933632"/>
    <lineage>
        <taxon>Eukaryota</taxon>
        <taxon>Metazoa</taxon>
        <taxon>Chordata</taxon>
        <taxon>Craniata</taxon>
        <taxon>Vertebrata</taxon>
        <taxon>Euteleostomi</taxon>
        <taxon>Lepidosauria</taxon>
        <taxon>Squamata</taxon>
        <taxon>Bifurcata</taxon>
        <taxon>Gekkota</taxon>
        <taxon>Sphaerodactylidae</taxon>
        <taxon>Sphaerodactylus</taxon>
    </lineage>
</organism>
<dbReference type="EMBL" id="CM037614">
    <property type="protein sequence ID" value="KAH8015797.1"/>
    <property type="molecule type" value="Genomic_DNA"/>
</dbReference>
<protein>
    <submittedName>
        <fullName evidence="1">Uncharacterized protein</fullName>
    </submittedName>
</protein>
<reference evidence="1" key="1">
    <citation type="submission" date="2021-08" db="EMBL/GenBank/DDBJ databases">
        <title>The first chromosome-level gecko genome reveals the dynamic sex chromosomes of Neotropical dwarf geckos (Sphaerodactylidae: Sphaerodactylus).</title>
        <authorList>
            <person name="Pinto B.J."/>
            <person name="Keating S.E."/>
            <person name="Gamble T."/>
        </authorList>
    </citation>
    <scope>NUCLEOTIDE SEQUENCE</scope>
    <source>
        <strain evidence="1">TG3544</strain>
    </source>
</reference>
<proteinExistence type="predicted"/>
<sequence length="210" mass="24636">MQLWRFKMAAEGCEEMKPVEAKEAGDALSSRTAQEESGREQVFNLVVNTLLEKMEEVGSYQKFASCYNRLYKVQPELTRRIYDQYIYHLQTSFRKEISDLKEEGNLEAHFRALDKLVEDAKQRETPAWRPSGIPEQDVRSVIAPYLLKQRKILQNTLKEEEERSAKLAEVVLAGRNKIADLQKEIQRRKEEWQMIAQESREMANTLDEQH</sequence>
<dbReference type="Proteomes" id="UP000827872">
    <property type="component" value="Linkage Group LG01"/>
</dbReference>
<accession>A0ACB8G8G7</accession>
<gene>
    <name evidence="1" type="ORF">K3G42_008632</name>
</gene>
<evidence type="ECO:0000313" key="2">
    <source>
        <dbReference type="Proteomes" id="UP000827872"/>
    </source>
</evidence>
<comment type="caution">
    <text evidence="1">The sequence shown here is derived from an EMBL/GenBank/DDBJ whole genome shotgun (WGS) entry which is preliminary data.</text>
</comment>